<evidence type="ECO:0000313" key="6">
    <source>
        <dbReference type="EMBL" id="SIQ89690.1"/>
    </source>
</evidence>
<name>A0A8G2CKZ5_ACIRU</name>
<sequence>MKREERKPGPPPTEHRLREAAIAHLARFAATEAGLTRVLTRRIDRWVRAAEADGTEPETIAAARTAGRAAIPGIIASLRALGAVNDTEFAASRARRLAREGKSRRATIAHLATKGIDTDLAASLVPDNQARDLAAACLYLRRRRLPPFGEGDRMRALASLARQGFDRSTAEQALALDRSAAEALVLAARSGQLPGAVDL</sequence>
<keyword evidence="7" id="KW-1185">Reference proteome</keyword>
<dbReference type="Proteomes" id="UP000186308">
    <property type="component" value="Unassembled WGS sequence"/>
</dbReference>
<dbReference type="AlphaFoldDB" id="A0A8G2CKZ5"/>
<comment type="similarity">
    <text evidence="2">Belongs to the RecX family.</text>
</comment>
<comment type="subcellular location">
    <subcellularLocation>
        <location evidence="1">Cytoplasm</location>
    </subcellularLocation>
</comment>
<keyword evidence="4" id="KW-0963">Cytoplasm</keyword>
<evidence type="ECO:0000256" key="3">
    <source>
        <dbReference type="ARBA" id="ARBA00018111"/>
    </source>
</evidence>
<proteinExistence type="inferred from homology"/>
<dbReference type="GO" id="GO:0005737">
    <property type="term" value="C:cytoplasm"/>
    <property type="evidence" value="ECO:0007669"/>
    <property type="project" value="UniProtKB-SubCell"/>
</dbReference>
<evidence type="ECO:0000313" key="7">
    <source>
        <dbReference type="Proteomes" id="UP000186308"/>
    </source>
</evidence>
<protein>
    <recommendedName>
        <fullName evidence="3">Regulatory protein RecX</fullName>
    </recommendedName>
</protein>
<comment type="caution">
    <text evidence="6">The sequence shown here is derived from an EMBL/GenBank/DDBJ whole genome shotgun (WGS) entry which is preliminary data.</text>
</comment>
<evidence type="ECO:0000256" key="2">
    <source>
        <dbReference type="ARBA" id="ARBA00009695"/>
    </source>
</evidence>
<dbReference type="RefSeq" id="WP_029311896.1">
    <property type="nucleotide sequence ID" value="NZ_FTNE01000011.1"/>
</dbReference>
<dbReference type="Pfam" id="PF02631">
    <property type="entry name" value="RecX_HTH2"/>
    <property type="match status" value="1"/>
</dbReference>
<dbReference type="EMBL" id="FTNE01000011">
    <property type="protein sequence ID" value="SIQ89690.1"/>
    <property type="molecule type" value="Genomic_DNA"/>
</dbReference>
<evidence type="ECO:0000256" key="1">
    <source>
        <dbReference type="ARBA" id="ARBA00004496"/>
    </source>
</evidence>
<organism evidence="6 7">
    <name type="scientific">Acidiphilium rubrum</name>
    <dbReference type="NCBI Taxonomy" id="526"/>
    <lineage>
        <taxon>Bacteria</taxon>
        <taxon>Pseudomonadati</taxon>
        <taxon>Pseudomonadota</taxon>
        <taxon>Alphaproteobacteria</taxon>
        <taxon>Acetobacterales</taxon>
        <taxon>Acidocellaceae</taxon>
        <taxon>Acidiphilium</taxon>
    </lineage>
</organism>
<reference evidence="6 7" key="1">
    <citation type="submission" date="2017-01" db="EMBL/GenBank/DDBJ databases">
        <authorList>
            <person name="Varghese N."/>
            <person name="Submissions S."/>
        </authorList>
    </citation>
    <scope>NUCLEOTIDE SEQUENCE [LARGE SCALE GENOMIC DNA]</scope>
    <source>
        <strain evidence="6 7">ATCC 35905</strain>
    </source>
</reference>
<dbReference type="OrthoDB" id="7282296at2"/>
<accession>A0A8G2CKZ5</accession>
<feature type="domain" description="RecX second three-helical" evidence="5">
    <location>
        <begin position="85"/>
        <end position="122"/>
    </location>
</feature>
<evidence type="ECO:0000256" key="4">
    <source>
        <dbReference type="ARBA" id="ARBA00022490"/>
    </source>
</evidence>
<evidence type="ECO:0000259" key="5">
    <source>
        <dbReference type="Pfam" id="PF02631"/>
    </source>
</evidence>
<gene>
    <name evidence="6" type="ORF">SAMN05421828_11157</name>
</gene>
<dbReference type="InterPro" id="IPR053924">
    <property type="entry name" value="RecX_HTH_2nd"/>
</dbReference>